<evidence type="ECO:0000256" key="12">
    <source>
        <dbReference type="ARBA" id="ARBA00023136"/>
    </source>
</evidence>
<dbReference type="InterPro" id="IPR013083">
    <property type="entry name" value="Znf_RING/FYVE/PHD"/>
</dbReference>
<protein>
    <recommendedName>
        <fullName evidence="4">RING-type E3 ubiquitin transferase</fullName>
        <ecNumber evidence="4">2.3.2.27</ecNumber>
    </recommendedName>
</protein>
<dbReference type="OrthoDB" id="9984778at2759"/>
<accession>A0A7J0GX91</accession>
<evidence type="ECO:0000256" key="10">
    <source>
        <dbReference type="ARBA" id="ARBA00022833"/>
    </source>
</evidence>
<dbReference type="PANTHER" id="PTHR14155">
    <property type="entry name" value="RING FINGER DOMAIN-CONTAINING"/>
    <property type="match status" value="1"/>
</dbReference>
<dbReference type="EC" id="2.3.2.27" evidence="4"/>
<evidence type="ECO:0000256" key="13">
    <source>
        <dbReference type="ARBA" id="ARBA00024209"/>
    </source>
</evidence>
<dbReference type="Proteomes" id="UP000585474">
    <property type="component" value="Unassembled WGS sequence"/>
</dbReference>
<dbReference type="GO" id="GO:0061630">
    <property type="term" value="F:ubiquitin protein ligase activity"/>
    <property type="evidence" value="ECO:0007669"/>
    <property type="project" value="UniProtKB-EC"/>
</dbReference>
<evidence type="ECO:0000256" key="3">
    <source>
        <dbReference type="ARBA" id="ARBA00004906"/>
    </source>
</evidence>
<gene>
    <name evidence="17" type="ORF">Acr_24g0016470</name>
</gene>
<feature type="domain" description="RING-type" evidence="16">
    <location>
        <begin position="58"/>
        <end position="100"/>
    </location>
</feature>
<keyword evidence="11" id="KW-1133">Transmembrane helix</keyword>
<evidence type="ECO:0000256" key="15">
    <source>
        <dbReference type="SAM" id="MobiDB-lite"/>
    </source>
</evidence>
<organism evidence="17 18">
    <name type="scientific">Actinidia rufa</name>
    <dbReference type="NCBI Taxonomy" id="165716"/>
    <lineage>
        <taxon>Eukaryota</taxon>
        <taxon>Viridiplantae</taxon>
        <taxon>Streptophyta</taxon>
        <taxon>Embryophyta</taxon>
        <taxon>Tracheophyta</taxon>
        <taxon>Spermatophyta</taxon>
        <taxon>Magnoliopsida</taxon>
        <taxon>eudicotyledons</taxon>
        <taxon>Gunneridae</taxon>
        <taxon>Pentapetalae</taxon>
        <taxon>asterids</taxon>
        <taxon>Ericales</taxon>
        <taxon>Actinidiaceae</taxon>
        <taxon>Actinidia</taxon>
    </lineage>
</organism>
<dbReference type="FunFam" id="3.30.40.10:FF:000187">
    <property type="entry name" value="E3 ubiquitin-protein ligase ATL6"/>
    <property type="match status" value="1"/>
</dbReference>
<evidence type="ECO:0000256" key="9">
    <source>
        <dbReference type="ARBA" id="ARBA00022786"/>
    </source>
</evidence>
<evidence type="ECO:0000256" key="14">
    <source>
        <dbReference type="PROSITE-ProRule" id="PRU00175"/>
    </source>
</evidence>
<comment type="subcellular location">
    <subcellularLocation>
        <location evidence="2">Membrane</location>
        <topology evidence="2">Single-pass membrane protein</topology>
    </subcellularLocation>
</comment>
<dbReference type="AlphaFoldDB" id="A0A7J0GX91"/>
<comment type="pathway">
    <text evidence="3">Protein modification; protein ubiquitination.</text>
</comment>
<dbReference type="EMBL" id="BJWL01000024">
    <property type="protein sequence ID" value="GFZ15457.1"/>
    <property type="molecule type" value="Genomic_DNA"/>
</dbReference>
<evidence type="ECO:0000256" key="5">
    <source>
        <dbReference type="ARBA" id="ARBA00022679"/>
    </source>
</evidence>
<keyword evidence="5" id="KW-0808">Transferase</keyword>
<comment type="similarity">
    <text evidence="13">Belongs to the RING-type zinc finger family. ATL subfamily.</text>
</comment>
<dbReference type="SMART" id="SM00184">
    <property type="entry name" value="RING"/>
    <property type="match status" value="1"/>
</dbReference>
<dbReference type="GO" id="GO:0016020">
    <property type="term" value="C:membrane"/>
    <property type="evidence" value="ECO:0007669"/>
    <property type="project" value="UniProtKB-SubCell"/>
</dbReference>
<keyword evidence="7" id="KW-0479">Metal-binding</keyword>
<dbReference type="Pfam" id="PF13639">
    <property type="entry name" value="zf-RING_2"/>
    <property type="match status" value="1"/>
</dbReference>
<evidence type="ECO:0000256" key="1">
    <source>
        <dbReference type="ARBA" id="ARBA00000900"/>
    </source>
</evidence>
<evidence type="ECO:0000256" key="8">
    <source>
        <dbReference type="ARBA" id="ARBA00022771"/>
    </source>
</evidence>
<dbReference type="PANTHER" id="PTHR14155:SF521">
    <property type="entry name" value="RING-H2 FINGER PROTEIN ATL30"/>
    <property type="match status" value="1"/>
</dbReference>
<dbReference type="SUPFAM" id="SSF57850">
    <property type="entry name" value="RING/U-box"/>
    <property type="match status" value="1"/>
</dbReference>
<reference evidence="17 18" key="1">
    <citation type="submission" date="2019-07" db="EMBL/GenBank/DDBJ databases">
        <title>De Novo Assembly of kiwifruit Actinidia rufa.</title>
        <authorList>
            <person name="Sugita-Konishi S."/>
            <person name="Sato K."/>
            <person name="Mori E."/>
            <person name="Abe Y."/>
            <person name="Kisaki G."/>
            <person name="Hamano K."/>
            <person name="Suezawa K."/>
            <person name="Otani M."/>
            <person name="Fukuda T."/>
            <person name="Manabe T."/>
            <person name="Gomi K."/>
            <person name="Tabuchi M."/>
            <person name="Akimitsu K."/>
            <person name="Kataoka I."/>
        </authorList>
    </citation>
    <scope>NUCLEOTIDE SEQUENCE [LARGE SCALE GENOMIC DNA]</scope>
    <source>
        <strain evidence="18">cv. Fuchu</strain>
    </source>
</reference>
<comment type="caution">
    <text evidence="17">The sequence shown here is derived from an EMBL/GenBank/DDBJ whole genome shotgun (WGS) entry which is preliminary data.</text>
</comment>
<evidence type="ECO:0000256" key="2">
    <source>
        <dbReference type="ARBA" id="ARBA00004167"/>
    </source>
</evidence>
<keyword evidence="6" id="KW-0812">Transmembrane</keyword>
<sequence>MENLLYMWYFRRRSARTPVGTAGANGGQGLDPITIQSFPTFPYSSVKDLRKEKYGLECAICLSEFLDDDILRLLTTCCHVFHQECIDLWLESHKTCPVCRRSLDTLEKSPTNYSAVHEIDENEPNEDTFSITIKDDNDQDGVGKSDRAENLAEQRNDAQTRGTNFQGHIQRGIR</sequence>
<keyword evidence="12" id="KW-0472">Membrane</keyword>
<feature type="region of interest" description="Disordered" evidence="15">
    <location>
        <begin position="132"/>
        <end position="174"/>
    </location>
</feature>
<dbReference type="GO" id="GO:0008270">
    <property type="term" value="F:zinc ion binding"/>
    <property type="evidence" value="ECO:0007669"/>
    <property type="project" value="UniProtKB-KW"/>
</dbReference>
<evidence type="ECO:0000256" key="4">
    <source>
        <dbReference type="ARBA" id="ARBA00012483"/>
    </source>
</evidence>
<evidence type="ECO:0000256" key="11">
    <source>
        <dbReference type="ARBA" id="ARBA00022989"/>
    </source>
</evidence>
<keyword evidence="10" id="KW-0862">Zinc</keyword>
<evidence type="ECO:0000313" key="18">
    <source>
        <dbReference type="Proteomes" id="UP000585474"/>
    </source>
</evidence>
<dbReference type="PROSITE" id="PS50089">
    <property type="entry name" value="ZF_RING_2"/>
    <property type="match status" value="1"/>
</dbReference>
<dbReference type="InterPro" id="IPR001841">
    <property type="entry name" value="Znf_RING"/>
</dbReference>
<evidence type="ECO:0000313" key="17">
    <source>
        <dbReference type="EMBL" id="GFZ15457.1"/>
    </source>
</evidence>
<keyword evidence="8 14" id="KW-0863">Zinc-finger</keyword>
<proteinExistence type="inferred from homology"/>
<evidence type="ECO:0000256" key="6">
    <source>
        <dbReference type="ARBA" id="ARBA00022692"/>
    </source>
</evidence>
<dbReference type="Gene3D" id="3.30.40.10">
    <property type="entry name" value="Zinc/RING finger domain, C3HC4 (zinc finger)"/>
    <property type="match status" value="1"/>
</dbReference>
<feature type="compositionally biased region" description="Basic and acidic residues" evidence="15">
    <location>
        <begin position="133"/>
        <end position="158"/>
    </location>
</feature>
<name>A0A7J0GX91_9ERIC</name>
<dbReference type="CDD" id="cd16461">
    <property type="entry name" value="RING-H2_EL5-like"/>
    <property type="match status" value="1"/>
</dbReference>
<evidence type="ECO:0000259" key="16">
    <source>
        <dbReference type="PROSITE" id="PS50089"/>
    </source>
</evidence>
<comment type="catalytic activity">
    <reaction evidence="1">
        <text>S-ubiquitinyl-[E2 ubiquitin-conjugating enzyme]-L-cysteine + [acceptor protein]-L-lysine = [E2 ubiquitin-conjugating enzyme]-L-cysteine + N(6)-ubiquitinyl-[acceptor protein]-L-lysine.</text>
        <dbReference type="EC" id="2.3.2.27"/>
    </reaction>
</comment>
<keyword evidence="9" id="KW-0833">Ubl conjugation pathway</keyword>
<evidence type="ECO:0000256" key="7">
    <source>
        <dbReference type="ARBA" id="ARBA00022723"/>
    </source>
</evidence>
<keyword evidence="18" id="KW-1185">Reference proteome</keyword>
<dbReference type="InterPro" id="IPR053238">
    <property type="entry name" value="RING-H2_zinc_finger"/>
</dbReference>